<reference evidence="2 3" key="1">
    <citation type="submission" date="2020-12" db="EMBL/GenBank/DDBJ databases">
        <title>Salegentibacter orientalis sp. nov., isolated from costal sediment.</title>
        <authorList>
            <person name="Lian F.-B."/>
        </authorList>
    </citation>
    <scope>NUCLEOTIDE SEQUENCE [LARGE SCALE GENOMIC DNA]</scope>
    <source>
        <strain evidence="2 3">F60176</strain>
    </source>
</reference>
<evidence type="ECO:0000259" key="1">
    <source>
        <dbReference type="Pfam" id="PF13391"/>
    </source>
</evidence>
<keyword evidence="2" id="KW-0255">Endonuclease</keyword>
<accession>A0ABS0TLX7</accession>
<dbReference type="RefSeq" id="WP_198639218.1">
    <property type="nucleotide sequence ID" value="NZ_JAEHNY010000013.1"/>
</dbReference>
<keyword evidence="3" id="KW-1185">Reference proteome</keyword>
<organism evidence="2 3">
    <name type="scientific">Salegentibacter maritimus</name>
    <dbReference type="NCBI Taxonomy" id="2794347"/>
    <lineage>
        <taxon>Bacteria</taxon>
        <taxon>Pseudomonadati</taxon>
        <taxon>Bacteroidota</taxon>
        <taxon>Flavobacteriia</taxon>
        <taxon>Flavobacteriales</taxon>
        <taxon>Flavobacteriaceae</taxon>
        <taxon>Salegentibacter</taxon>
    </lineage>
</organism>
<dbReference type="Proteomes" id="UP000635665">
    <property type="component" value="Unassembled WGS sequence"/>
</dbReference>
<evidence type="ECO:0000313" key="3">
    <source>
        <dbReference type="Proteomes" id="UP000635665"/>
    </source>
</evidence>
<dbReference type="InterPro" id="IPR003615">
    <property type="entry name" value="HNH_nuc"/>
</dbReference>
<gene>
    <name evidence="2" type="ORF">I6U50_13450</name>
</gene>
<dbReference type="EMBL" id="JAEHNY010000013">
    <property type="protein sequence ID" value="MBI6121029.1"/>
    <property type="molecule type" value="Genomic_DNA"/>
</dbReference>
<protein>
    <submittedName>
        <fullName evidence="2">HNH endonuclease</fullName>
    </submittedName>
</protein>
<comment type="caution">
    <text evidence="2">The sequence shown here is derived from an EMBL/GenBank/DDBJ whole genome shotgun (WGS) entry which is preliminary data.</text>
</comment>
<feature type="domain" description="HNH nuclease" evidence="1">
    <location>
        <begin position="630"/>
        <end position="679"/>
    </location>
</feature>
<dbReference type="GO" id="GO:0004519">
    <property type="term" value="F:endonuclease activity"/>
    <property type="evidence" value="ECO:0007669"/>
    <property type="project" value="UniProtKB-KW"/>
</dbReference>
<sequence length="734" mass="85620">MDKIAYECLKGFDRKFKESDHSPLLHKLSPFEEMMGGDYSGQNLVAKIITTDESWNHMLNTKGFGKGVKYKKAQAYKEKLITTWNKIKENFETENEKEISKLMGLYLWDLNDEEFSHSYLGVIKEAINQNKLWKNPIVSDIFCALFILPQKEFEGLLNDIADKHNVDRERVRQLKVECLENFEQDFWFLKDNLIKNKLQNLFDLDLHKLVQIEDKTARINGTEGVHFNKEFYTIILSISFDLVLIGDTNDITSLNNRSNKGNIWSSLYLQTNLENERCDLEGLINTLAIEMNQRNYRIEEDVVVDLSPFIDSALDYSEIERYNKIIAVELELDVELTRKEAIIKRNSHVTQPEMVEIALRELGGFAYADDILSKVSEIFPEKDWTMPVLRASFRGEHFYSVGKSGLFGLKDVKDLRDEIGNGTINEVVHIYLARKDTPLHIFELLEHINQLFPRSKTHHSLHTILEQNSRGYFIKFDGGFYGLVDKDYENIDFPKVVGGHARYMRQIIDESSGVNYNNIYEIFHQRYGHLEVQVKYLLEQMIESRKIDLIDGFFYAHKAVEMFQSGEDEDSEISEEEIDVELDQDELDFEELNQPDMPEEFVRDALAQIKIRRGQPKFRQKLLKLYRNTCIVTGCKIPELLEAAHILPHSLKNDYSLSNGVLLRADIHTLFDLGMIAINPESLKLKMHEKLLESKEYVDLDNMDIGSKISQLHEKYKLSKEGLDWRWNTYIELN</sequence>
<dbReference type="Pfam" id="PF13391">
    <property type="entry name" value="HNH_2"/>
    <property type="match status" value="1"/>
</dbReference>
<name>A0ABS0TLX7_9FLAO</name>
<keyword evidence="2" id="KW-0540">Nuclease</keyword>
<proteinExistence type="predicted"/>
<evidence type="ECO:0000313" key="2">
    <source>
        <dbReference type="EMBL" id="MBI6121029.1"/>
    </source>
</evidence>
<keyword evidence="2" id="KW-0378">Hydrolase</keyword>